<dbReference type="EMBL" id="DWWU01000026">
    <property type="protein sequence ID" value="HJC15422.1"/>
    <property type="molecule type" value="Genomic_DNA"/>
</dbReference>
<reference evidence="1" key="1">
    <citation type="journal article" date="2021" name="PeerJ">
        <title>Extensive microbial diversity within the chicken gut microbiome revealed by metagenomics and culture.</title>
        <authorList>
            <person name="Gilroy R."/>
            <person name="Ravi A."/>
            <person name="Getino M."/>
            <person name="Pursley I."/>
            <person name="Horton D.L."/>
            <person name="Alikhan N.F."/>
            <person name="Baker D."/>
            <person name="Gharbi K."/>
            <person name="Hall N."/>
            <person name="Watson M."/>
            <person name="Adriaenssens E.M."/>
            <person name="Foster-Nyarko E."/>
            <person name="Jarju S."/>
            <person name="Secka A."/>
            <person name="Antonio M."/>
            <person name="Oren A."/>
            <person name="Chaudhuri R.R."/>
            <person name="La Ragione R."/>
            <person name="Hildebrand F."/>
            <person name="Pallen M.J."/>
        </authorList>
    </citation>
    <scope>NUCLEOTIDE SEQUENCE</scope>
    <source>
        <strain evidence="1">CHK185-5351</strain>
    </source>
</reference>
<proteinExistence type="predicted"/>
<dbReference type="AlphaFoldDB" id="A0A9D2NAP0"/>
<sequence length="142" mass="15937">MKDSYDDIIHLPHHVSSTHPQMSAADRAAQFSPFAALTGYGDIIAETSRFTDTRAELEEDLQEELGRKLRFLADHIHESPRVTVTYFQPDSRKEGGTYHTICCTVTNVDPSVQILRTEEGLELPFAALQTVEGNCFENGPER</sequence>
<organism evidence="1 2">
    <name type="scientific">Candidatus Fusicatenibacter intestinigallinarum</name>
    <dbReference type="NCBI Taxonomy" id="2838598"/>
    <lineage>
        <taxon>Bacteria</taxon>
        <taxon>Bacillati</taxon>
        <taxon>Bacillota</taxon>
        <taxon>Clostridia</taxon>
        <taxon>Lachnospirales</taxon>
        <taxon>Lachnospiraceae</taxon>
        <taxon>Fusicatenibacter</taxon>
    </lineage>
</organism>
<gene>
    <name evidence="1" type="ORF">H9705_06295</name>
</gene>
<evidence type="ECO:0008006" key="3">
    <source>
        <dbReference type="Google" id="ProtNLM"/>
    </source>
</evidence>
<evidence type="ECO:0000313" key="2">
    <source>
        <dbReference type="Proteomes" id="UP000823849"/>
    </source>
</evidence>
<evidence type="ECO:0000313" key="1">
    <source>
        <dbReference type="EMBL" id="HJC15422.1"/>
    </source>
</evidence>
<protein>
    <recommendedName>
        <fullName evidence="3">YolD-like protein</fullName>
    </recommendedName>
</protein>
<reference evidence="1" key="2">
    <citation type="submission" date="2021-04" db="EMBL/GenBank/DDBJ databases">
        <authorList>
            <person name="Gilroy R."/>
        </authorList>
    </citation>
    <scope>NUCLEOTIDE SEQUENCE</scope>
    <source>
        <strain evidence="1">CHK185-5351</strain>
    </source>
</reference>
<comment type="caution">
    <text evidence="1">The sequence shown here is derived from an EMBL/GenBank/DDBJ whole genome shotgun (WGS) entry which is preliminary data.</text>
</comment>
<name>A0A9D2NAP0_9FIRM</name>
<accession>A0A9D2NAP0</accession>
<dbReference type="Proteomes" id="UP000823849">
    <property type="component" value="Unassembled WGS sequence"/>
</dbReference>